<dbReference type="InterPro" id="IPR052229">
    <property type="entry name" value="Collagen-VI/PIF"/>
</dbReference>
<dbReference type="STRING" id="53326.A0A016U449"/>
<dbReference type="PANTHER" id="PTHR22588:SF12">
    <property type="entry name" value="VWFA DOMAIN-CONTAINING PROTEIN"/>
    <property type="match status" value="1"/>
</dbReference>
<dbReference type="Gene3D" id="3.40.50.410">
    <property type="entry name" value="von Willebrand factor, type A domain"/>
    <property type="match status" value="1"/>
</dbReference>
<dbReference type="Proteomes" id="UP000024635">
    <property type="component" value="Unassembled WGS sequence"/>
</dbReference>
<feature type="chain" id="PRO_5046335577" description="VWFA domain-containing protein" evidence="2">
    <location>
        <begin position="19"/>
        <end position="498"/>
    </location>
</feature>
<dbReference type="EMBL" id="JARK01001394">
    <property type="protein sequence ID" value="EYC09930.1"/>
    <property type="molecule type" value="Genomic_DNA"/>
</dbReference>
<dbReference type="AlphaFoldDB" id="A0A016U449"/>
<gene>
    <name evidence="4" type="primary">Acey_s0058.g2894</name>
    <name evidence="4" type="synonym">Acey-C29A12.6</name>
    <name evidence="4" type="ORF">Y032_0058g2894</name>
</gene>
<feature type="domain" description="VWFA" evidence="3">
    <location>
        <begin position="320"/>
        <end position="495"/>
    </location>
</feature>
<dbReference type="InterPro" id="IPR002035">
    <property type="entry name" value="VWF_A"/>
</dbReference>
<feature type="compositionally biased region" description="Low complexity" evidence="1">
    <location>
        <begin position="196"/>
        <end position="206"/>
    </location>
</feature>
<feature type="signal peptide" evidence="2">
    <location>
        <begin position="1"/>
        <end position="18"/>
    </location>
</feature>
<dbReference type="PROSITE" id="PS51257">
    <property type="entry name" value="PROKAR_LIPOPROTEIN"/>
    <property type="match status" value="1"/>
</dbReference>
<dbReference type="SMART" id="SM00327">
    <property type="entry name" value="VWA"/>
    <property type="match status" value="1"/>
</dbReference>
<evidence type="ECO:0000256" key="1">
    <source>
        <dbReference type="SAM" id="MobiDB-lite"/>
    </source>
</evidence>
<accession>A0A016U449</accession>
<dbReference type="Pfam" id="PF00092">
    <property type="entry name" value="VWA"/>
    <property type="match status" value="1"/>
</dbReference>
<feature type="compositionally biased region" description="Polar residues" evidence="1">
    <location>
        <begin position="259"/>
        <end position="268"/>
    </location>
</feature>
<feature type="region of interest" description="Disordered" evidence="1">
    <location>
        <begin position="178"/>
        <end position="214"/>
    </location>
</feature>
<name>A0A016U449_9BILA</name>
<feature type="compositionally biased region" description="Polar residues" evidence="1">
    <location>
        <begin position="178"/>
        <end position="192"/>
    </location>
</feature>
<evidence type="ECO:0000256" key="2">
    <source>
        <dbReference type="SAM" id="SignalP"/>
    </source>
</evidence>
<comment type="caution">
    <text evidence="4">The sequence shown here is derived from an EMBL/GenBank/DDBJ whole genome shotgun (WGS) entry which is preliminary data.</text>
</comment>
<protein>
    <recommendedName>
        <fullName evidence="3">VWFA domain-containing protein</fullName>
    </recommendedName>
</protein>
<proteinExistence type="predicted"/>
<feature type="compositionally biased region" description="Low complexity" evidence="1">
    <location>
        <begin position="290"/>
        <end position="311"/>
    </location>
</feature>
<organism evidence="4 5">
    <name type="scientific">Ancylostoma ceylanicum</name>
    <dbReference type="NCBI Taxonomy" id="53326"/>
    <lineage>
        <taxon>Eukaryota</taxon>
        <taxon>Metazoa</taxon>
        <taxon>Ecdysozoa</taxon>
        <taxon>Nematoda</taxon>
        <taxon>Chromadorea</taxon>
        <taxon>Rhabditida</taxon>
        <taxon>Rhabditina</taxon>
        <taxon>Rhabditomorpha</taxon>
        <taxon>Strongyloidea</taxon>
        <taxon>Ancylostomatidae</taxon>
        <taxon>Ancylostomatinae</taxon>
        <taxon>Ancylostoma</taxon>
    </lineage>
</organism>
<dbReference type="PROSITE" id="PS50234">
    <property type="entry name" value="VWFA"/>
    <property type="match status" value="1"/>
</dbReference>
<evidence type="ECO:0000313" key="4">
    <source>
        <dbReference type="EMBL" id="EYC09930.1"/>
    </source>
</evidence>
<dbReference type="SUPFAM" id="SSF53300">
    <property type="entry name" value="vWA-like"/>
    <property type="match status" value="1"/>
</dbReference>
<evidence type="ECO:0000313" key="5">
    <source>
        <dbReference type="Proteomes" id="UP000024635"/>
    </source>
</evidence>
<reference evidence="5" key="1">
    <citation type="journal article" date="2015" name="Nat. Genet.">
        <title>The genome and transcriptome of the zoonotic hookworm Ancylostoma ceylanicum identify infection-specific gene families.</title>
        <authorList>
            <person name="Schwarz E.M."/>
            <person name="Hu Y."/>
            <person name="Antoshechkin I."/>
            <person name="Miller M.M."/>
            <person name="Sternberg P.W."/>
            <person name="Aroian R.V."/>
        </authorList>
    </citation>
    <scope>NUCLEOTIDE SEQUENCE</scope>
    <source>
        <strain evidence="5">HY135</strain>
    </source>
</reference>
<feature type="region of interest" description="Disordered" evidence="1">
    <location>
        <begin position="259"/>
        <end position="312"/>
    </location>
</feature>
<dbReference type="InterPro" id="IPR036465">
    <property type="entry name" value="vWFA_dom_sf"/>
</dbReference>
<dbReference type="PANTHER" id="PTHR22588">
    <property type="entry name" value="VWFA DOMAIN-CONTAINING PROTEIN"/>
    <property type="match status" value="1"/>
</dbReference>
<evidence type="ECO:0000259" key="3">
    <source>
        <dbReference type="PROSITE" id="PS50234"/>
    </source>
</evidence>
<sequence>MRTLLAAIILLLPCFALACVDLLFVLDPSSELSLPRATKLANELAQRRGLRFSVATRRQGNRYVFVLAKNSADVISHLNGVDGEYARYLSMVTNEISRKKHGRTLVVLLFSEQEVKKPLADAWKKLSTNGKAHVFRVGTAKPTNELFADEGETFEELLACSEVEGDPLDIRRKPAITPTLTSSRRPQIQFSKTTRRPTTTRPSTTPGPKLRPVFRRKDLEAEQLGIPQTVKPSVAFTEPASVTSSSLEVTILRTPSRIDSSSALSLPTPSDLPPVARTVPPLRNPLSHSTSTRPTTTTTRTTTTMRTTTTPRAPPGCIADIIFLMDFSDGTGDKSKRYLDIAAAAVGHLPIASNAVRVSLVRYSGPGRAETLFHLDKHANKDDLIEELFRMEPTGGTTRTGEAIHYALKEFHNKKHGARKYARKFIVVFTDGYSQEDPSPAAEAARTDGVIMLAVAVDDKLKPNEEELVEITDRRDMVLISPNGQQLREKILGNQCPL</sequence>
<keyword evidence="2" id="KW-0732">Signal</keyword>
<keyword evidence="5" id="KW-1185">Reference proteome</keyword>
<dbReference type="OrthoDB" id="10256829at2759"/>